<keyword evidence="2 9" id="KW-0813">Transport</keyword>
<dbReference type="EMBL" id="SMBX01000001">
    <property type="protein sequence ID" value="TCV03006.1"/>
    <property type="molecule type" value="Genomic_DNA"/>
</dbReference>
<keyword evidence="12" id="KW-1185">Reference proteome</keyword>
<keyword evidence="7 9" id="KW-0472">Membrane</keyword>
<evidence type="ECO:0000313" key="12">
    <source>
        <dbReference type="Proteomes" id="UP000294692"/>
    </source>
</evidence>
<organism evidence="11 12">
    <name type="scientific">Paracandidimonas soli</name>
    <dbReference type="NCBI Taxonomy" id="1917182"/>
    <lineage>
        <taxon>Bacteria</taxon>
        <taxon>Pseudomonadati</taxon>
        <taxon>Pseudomonadota</taxon>
        <taxon>Betaproteobacteria</taxon>
        <taxon>Burkholderiales</taxon>
        <taxon>Alcaligenaceae</taxon>
        <taxon>Paracandidimonas</taxon>
    </lineage>
</organism>
<comment type="function">
    <text evidence="9">Part of the tripartite ATP-independent periplasmic (TRAP) transport system.</text>
</comment>
<evidence type="ECO:0000256" key="1">
    <source>
        <dbReference type="ARBA" id="ARBA00004429"/>
    </source>
</evidence>
<feature type="transmembrane region" description="Helical" evidence="9">
    <location>
        <begin position="49"/>
        <end position="67"/>
    </location>
</feature>
<evidence type="ECO:0000259" key="10">
    <source>
        <dbReference type="Pfam" id="PF04290"/>
    </source>
</evidence>
<dbReference type="PANTHER" id="PTHR35011">
    <property type="entry name" value="2,3-DIKETO-L-GULONATE TRAP TRANSPORTER SMALL PERMEASE PROTEIN YIAM"/>
    <property type="match status" value="1"/>
</dbReference>
<feature type="transmembrane region" description="Helical" evidence="9">
    <location>
        <begin position="12"/>
        <end position="34"/>
    </location>
</feature>
<evidence type="ECO:0000313" key="11">
    <source>
        <dbReference type="EMBL" id="TCV03006.1"/>
    </source>
</evidence>
<keyword evidence="6 9" id="KW-1133">Transmembrane helix</keyword>
<evidence type="ECO:0000256" key="5">
    <source>
        <dbReference type="ARBA" id="ARBA00022692"/>
    </source>
</evidence>
<proteinExistence type="inferred from homology"/>
<dbReference type="InterPro" id="IPR007387">
    <property type="entry name" value="TRAP_DctQ"/>
</dbReference>
<evidence type="ECO:0000256" key="6">
    <source>
        <dbReference type="ARBA" id="ARBA00022989"/>
    </source>
</evidence>
<keyword evidence="4 9" id="KW-0997">Cell inner membrane</keyword>
<evidence type="ECO:0000256" key="3">
    <source>
        <dbReference type="ARBA" id="ARBA00022475"/>
    </source>
</evidence>
<evidence type="ECO:0000256" key="8">
    <source>
        <dbReference type="ARBA" id="ARBA00038436"/>
    </source>
</evidence>
<evidence type="ECO:0000256" key="9">
    <source>
        <dbReference type="RuleBase" id="RU369079"/>
    </source>
</evidence>
<comment type="subcellular location">
    <subcellularLocation>
        <location evidence="1 9">Cell inner membrane</location>
        <topology evidence="1 9">Multi-pass membrane protein</topology>
    </subcellularLocation>
</comment>
<reference evidence="11 12" key="1">
    <citation type="submission" date="2019-03" db="EMBL/GenBank/DDBJ databases">
        <title>Genomic Encyclopedia of Type Strains, Phase IV (KMG-IV): sequencing the most valuable type-strain genomes for metagenomic binning, comparative biology and taxonomic classification.</title>
        <authorList>
            <person name="Goeker M."/>
        </authorList>
    </citation>
    <scope>NUCLEOTIDE SEQUENCE [LARGE SCALE GENOMIC DNA]</scope>
    <source>
        <strain evidence="11 12">DSM 100048</strain>
    </source>
</reference>
<dbReference type="AlphaFoldDB" id="A0A4R3VCF7"/>
<evidence type="ECO:0000256" key="4">
    <source>
        <dbReference type="ARBA" id="ARBA00022519"/>
    </source>
</evidence>
<keyword evidence="3" id="KW-1003">Cell membrane</keyword>
<evidence type="ECO:0000256" key="2">
    <source>
        <dbReference type="ARBA" id="ARBA00022448"/>
    </source>
</evidence>
<dbReference type="Pfam" id="PF04290">
    <property type="entry name" value="DctQ"/>
    <property type="match status" value="1"/>
</dbReference>
<dbReference type="InterPro" id="IPR055348">
    <property type="entry name" value="DctQ"/>
</dbReference>
<evidence type="ECO:0000256" key="7">
    <source>
        <dbReference type="ARBA" id="ARBA00023136"/>
    </source>
</evidence>
<dbReference type="GO" id="GO:0022857">
    <property type="term" value="F:transmembrane transporter activity"/>
    <property type="evidence" value="ECO:0007669"/>
    <property type="project" value="UniProtKB-UniRule"/>
</dbReference>
<protein>
    <recommendedName>
        <fullName evidence="9">TRAP transporter small permease protein</fullName>
    </recommendedName>
</protein>
<name>A0A4R3VCF7_9BURK</name>
<feature type="transmembrane region" description="Helical" evidence="9">
    <location>
        <begin position="87"/>
        <end position="109"/>
    </location>
</feature>
<accession>A0A4R3VCF7</accession>
<comment type="similarity">
    <text evidence="8 9">Belongs to the TRAP transporter small permease family.</text>
</comment>
<gene>
    <name evidence="11" type="ORF">EV686_101468</name>
</gene>
<comment type="caution">
    <text evidence="11">The sequence shown here is derived from an EMBL/GenBank/DDBJ whole genome shotgun (WGS) entry which is preliminary data.</text>
</comment>
<feature type="domain" description="Tripartite ATP-independent periplasmic transporters DctQ component" evidence="10">
    <location>
        <begin position="28"/>
        <end position="154"/>
    </location>
</feature>
<dbReference type="GO" id="GO:0005886">
    <property type="term" value="C:plasma membrane"/>
    <property type="evidence" value="ECO:0007669"/>
    <property type="project" value="UniProtKB-SubCell"/>
</dbReference>
<comment type="subunit">
    <text evidence="9">The complex comprises the extracytoplasmic solute receptor protein and the two transmembrane proteins.</text>
</comment>
<feature type="transmembrane region" description="Helical" evidence="9">
    <location>
        <begin position="136"/>
        <end position="160"/>
    </location>
</feature>
<dbReference type="Proteomes" id="UP000294692">
    <property type="component" value="Unassembled WGS sequence"/>
</dbReference>
<keyword evidence="5 9" id="KW-0812">Transmembrane</keyword>
<sequence length="202" mass="22581">MAPVRILGKVAGFGIWIGGICLLVSSTLIVVDLILRKFFGWSLGGADEISGYVLAIVSAWAFPITLLRRSHIRVDVVYTHMPRRIRIVLDLFAMTCMGVFIGVLTYHAWQVLMDSIAFNAISNTPLQVPQWIPQSLWFAGYLFFLVTIVVLLACSLWLLARRRPREVGGLIGIHSVEEEIHEEVHPESMAAVSPGHQTMQEK</sequence>